<dbReference type="EMBL" id="AAXG02000047">
    <property type="protein sequence ID" value="EDM97839.1"/>
    <property type="molecule type" value="Genomic_DNA"/>
</dbReference>
<gene>
    <name evidence="1" type="ORF">BACCAP_04314</name>
</gene>
<protein>
    <submittedName>
        <fullName evidence="1">Uncharacterized protein</fullName>
    </submittedName>
</protein>
<comment type="caution">
    <text evidence="1">The sequence shown here is derived from an EMBL/GenBank/DDBJ whole genome shotgun (WGS) entry which is preliminary data.</text>
</comment>
<evidence type="ECO:0000313" key="1">
    <source>
        <dbReference type="EMBL" id="EDM97839.1"/>
    </source>
</evidence>
<accession>A6P1E8</accession>
<dbReference type="AlphaFoldDB" id="A6P1E8"/>
<dbReference type="STRING" id="411467.BACCAP_04314"/>
<reference evidence="1 2" key="1">
    <citation type="submission" date="2007-04" db="EMBL/GenBank/DDBJ databases">
        <authorList>
            <person name="Fulton L."/>
            <person name="Clifton S."/>
            <person name="Fulton B."/>
            <person name="Xu J."/>
            <person name="Minx P."/>
            <person name="Pepin K.H."/>
            <person name="Johnson M."/>
            <person name="Thiruvilangam P."/>
            <person name="Bhonagiri V."/>
            <person name="Nash W.E."/>
            <person name="Mardis E.R."/>
            <person name="Wilson R.K."/>
        </authorList>
    </citation>
    <scope>NUCLEOTIDE SEQUENCE [LARGE SCALE GENOMIC DNA]</scope>
    <source>
        <strain evidence="1 2">ATCC 29799</strain>
    </source>
</reference>
<sequence>MPRIVRTQYIGTVGKHVLLSDLQSMNKAIMKKEMGKAHLFFTL</sequence>
<organism evidence="1 2">
    <name type="scientific">Pseudoflavonifractor capillosus ATCC 29799</name>
    <dbReference type="NCBI Taxonomy" id="411467"/>
    <lineage>
        <taxon>Bacteria</taxon>
        <taxon>Bacillati</taxon>
        <taxon>Bacillota</taxon>
        <taxon>Clostridia</taxon>
        <taxon>Eubacteriales</taxon>
        <taxon>Oscillospiraceae</taxon>
        <taxon>Pseudoflavonifractor</taxon>
    </lineage>
</organism>
<name>A6P1E8_9FIRM</name>
<keyword evidence="2" id="KW-1185">Reference proteome</keyword>
<evidence type="ECO:0000313" key="2">
    <source>
        <dbReference type="Proteomes" id="UP000003639"/>
    </source>
</evidence>
<proteinExistence type="predicted"/>
<dbReference type="Proteomes" id="UP000003639">
    <property type="component" value="Unassembled WGS sequence"/>
</dbReference>
<reference evidence="1 2" key="2">
    <citation type="submission" date="2007-06" db="EMBL/GenBank/DDBJ databases">
        <title>Draft genome sequence of Pseudoflavonifractor capillosus ATCC 29799.</title>
        <authorList>
            <person name="Sudarsanam P."/>
            <person name="Ley R."/>
            <person name="Guruge J."/>
            <person name="Turnbaugh P.J."/>
            <person name="Mahowald M."/>
            <person name="Liep D."/>
            <person name="Gordon J."/>
        </authorList>
    </citation>
    <scope>NUCLEOTIDE SEQUENCE [LARGE SCALE GENOMIC DNA]</scope>
    <source>
        <strain evidence="1 2">ATCC 29799</strain>
    </source>
</reference>